<evidence type="ECO:0000313" key="5">
    <source>
        <dbReference type="Proteomes" id="UP000036313"/>
    </source>
</evidence>
<dbReference type="RefSeq" id="WP_082164154.1">
    <property type="nucleotide sequence ID" value="NZ_JYNU01000014.1"/>
</dbReference>
<gene>
    <name evidence="3" type="primary">epsE</name>
    <name evidence="4" type="ORF">EUA04_05595</name>
    <name evidence="3" type="ORF">MOBUDSM44075_02604</name>
</gene>
<dbReference type="PATRIC" id="fig|1807.14.peg.2627"/>
<reference evidence="3 5" key="1">
    <citation type="journal article" date="2015" name="Genome Biol. Evol.">
        <title>Characterization of Three Mycobacterium spp. with Potential Use in Bioremediation by Genome Sequencing and Comparative Genomics.</title>
        <authorList>
            <person name="Das S."/>
            <person name="Pettersson B.M."/>
            <person name="Behra P.R."/>
            <person name="Ramesh M."/>
            <person name="Dasgupta S."/>
            <person name="Bhattacharya A."/>
            <person name="Kirsebom L.A."/>
        </authorList>
    </citation>
    <scope>NUCLEOTIDE SEQUENCE [LARGE SCALE GENOMIC DNA]</scope>
    <source>
        <strain evidence="3 5">DSM 44075</strain>
    </source>
</reference>
<name>A0A0J6W113_9MYCO</name>
<dbReference type="InterPro" id="IPR029044">
    <property type="entry name" value="Nucleotide-diphossugar_trans"/>
</dbReference>
<keyword evidence="3" id="KW-0808">Transferase</keyword>
<comment type="caution">
    <text evidence="3">The sequence shown here is derived from an EMBL/GenBank/DDBJ whole genome shotgun (WGS) entry which is preliminary data.</text>
</comment>
<dbReference type="EMBL" id="JYNU01000014">
    <property type="protein sequence ID" value="KMO76074.1"/>
    <property type="molecule type" value="Genomic_DNA"/>
</dbReference>
<evidence type="ECO:0000256" key="1">
    <source>
        <dbReference type="SAM" id="MobiDB-lite"/>
    </source>
</evidence>
<reference evidence="4 6" key="2">
    <citation type="submission" date="2019-01" db="EMBL/GenBank/DDBJ databases">
        <title>High-quality-draft genome sequences of five non-tuberculosis mycobacteriaceae isolated from a nosocomial environment.</title>
        <authorList>
            <person name="Tiago I."/>
            <person name="Alarico S."/>
            <person name="Pereira S.G."/>
            <person name="Coelho C."/>
            <person name="Maranha A."/>
            <person name="Empadinhas N."/>
        </authorList>
    </citation>
    <scope>NUCLEOTIDE SEQUENCE [LARGE SCALE GENOMIC DNA]</scope>
    <source>
        <strain evidence="4 6">22DIII</strain>
    </source>
</reference>
<protein>
    <submittedName>
        <fullName evidence="3 4">Glycosyltransferase</fullName>
        <ecNumber evidence="3">2.4.-.-</ecNumber>
    </submittedName>
</protein>
<feature type="region of interest" description="Disordered" evidence="1">
    <location>
        <begin position="302"/>
        <end position="325"/>
    </location>
</feature>
<evidence type="ECO:0000259" key="2">
    <source>
        <dbReference type="Pfam" id="PF00535"/>
    </source>
</evidence>
<feature type="compositionally biased region" description="Polar residues" evidence="1">
    <location>
        <begin position="1"/>
        <end position="11"/>
    </location>
</feature>
<accession>A0A0J6W113</accession>
<dbReference type="Gene3D" id="3.90.550.10">
    <property type="entry name" value="Spore Coat Polysaccharide Biosynthesis Protein SpsA, Chain A"/>
    <property type="match status" value="1"/>
</dbReference>
<evidence type="ECO:0000313" key="6">
    <source>
        <dbReference type="Proteomes" id="UP000294952"/>
    </source>
</evidence>
<dbReference type="PANTHER" id="PTHR43685:SF11">
    <property type="entry name" value="GLYCOSYLTRANSFERASE TAGX-RELATED"/>
    <property type="match status" value="1"/>
</dbReference>
<proteinExistence type="predicted"/>
<dbReference type="Pfam" id="PF00535">
    <property type="entry name" value="Glycos_transf_2"/>
    <property type="match status" value="1"/>
</dbReference>
<feature type="domain" description="Glycosyltransferase 2-like" evidence="2">
    <location>
        <begin position="30"/>
        <end position="197"/>
    </location>
</feature>
<dbReference type="PANTHER" id="PTHR43685">
    <property type="entry name" value="GLYCOSYLTRANSFERASE"/>
    <property type="match status" value="1"/>
</dbReference>
<dbReference type="SUPFAM" id="SSF53448">
    <property type="entry name" value="Nucleotide-diphospho-sugar transferases"/>
    <property type="match status" value="1"/>
</dbReference>
<dbReference type="InterPro" id="IPR050834">
    <property type="entry name" value="Glycosyltransf_2"/>
</dbReference>
<evidence type="ECO:0000313" key="3">
    <source>
        <dbReference type="EMBL" id="KMO76074.1"/>
    </source>
</evidence>
<feature type="region of interest" description="Disordered" evidence="1">
    <location>
        <begin position="1"/>
        <end position="26"/>
    </location>
</feature>
<dbReference type="EMBL" id="SDLP01000001">
    <property type="protein sequence ID" value="TDL12424.1"/>
    <property type="molecule type" value="Genomic_DNA"/>
</dbReference>
<dbReference type="AlphaFoldDB" id="A0A0J6W113"/>
<sequence>MTGIISTSAPTSLPAPTRQKQSRAPRPRVSICIPAYQAGRHLTATLESALGQDYEDFEIVVIDNNSTDDTAEILDGIADPRVRVLRNDATVSMMDNFNIAVRESRGSYVKVVCADDIVAPNCLRLQAEVLDAMPAVALVSARTDFVDDFGDMMRPARGLPGIVGHQPAGRVVRRIVRSGTNPIGPPVAAMFRREEFDRCGGFRHVTSFLSELDLWVRLLDRGDFFGIPKTLAAFRIASGSTTAMTSARSQLRQQLGFSDGLAADTRWPVTTGDVLYGRMRSYDMQLRRTGLYALSNLRNRRQDAAERRTRRRGKGPYGNAVAEHR</sequence>
<dbReference type="Proteomes" id="UP000294952">
    <property type="component" value="Unassembled WGS sequence"/>
</dbReference>
<organism evidence="3 5">
    <name type="scientific">Mycolicibacterium obuense</name>
    <dbReference type="NCBI Taxonomy" id="1807"/>
    <lineage>
        <taxon>Bacteria</taxon>
        <taxon>Bacillati</taxon>
        <taxon>Actinomycetota</taxon>
        <taxon>Actinomycetes</taxon>
        <taxon>Mycobacteriales</taxon>
        <taxon>Mycobacteriaceae</taxon>
        <taxon>Mycolicibacterium</taxon>
    </lineage>
</organism>
<dbReference type="GO" id="GO:0016757">
    <property type="term" value="F:glycosyltransferase activity"/>
    <property type="evidence" value="ECO:0007669"/>
    <property type="project" value="UniProtKB-KW"/>
</dbReference>
<dbReference type="InterPro" id="IPR001173">
    <property type="entry name" value="Glyco_trans_2-like"/>
</dbReference>
<keyword evidence="3" id="KW-0328">Glycosyltransferase</keyword>
<evidence type="ECO:0000313" key="4">
    <source>
        <dbReference type="EMBL" id="TDL12424.1"/>
    </source>
</evidence>
<dbReference type="EC" id="2.4.-.-" evidence="3"/>
<dbReference type="Proteomes" id="UP000036313">
    <property type="component" value="Unassembled WGS sequence"/>
</dbReference>